<dbReference type="PANTHER" id="PTHR17098">
    <property type="entry name" value="NADH-UBIQUINONE OXIDOREDUCTASE MWFE SUBUNIT"/>
    <property type="match status" value="1"/>
</dbReference>
<keyword evidence="7" id="KW-0679">Respiratory chain</keyword>
<dbReference type="GO" id="GO:0005743">
    <property type="term" value="C:mitochondrial inner membrane"/>
    <property type="evidence" value="ECO:0007669"/>
    <property type="project" value="UniProtKB-SubCell"/>
</dbReference>
<evidence type="ECO:0000313" key="16">
    <source>
        <dbReference type="Ensembl" id="ENSUAMP00000034251.1"/>
    </source>
</evidence>
<comment type="similarity">
    <text evidence="3">Belongs to the complex I NDUFA1 subunit family.</text>
</comment>
<evidence type="ECO:0000256" key="14">
    <source>
        <dbReference type="ARBA" id="ARBA00029847"/>
    </source>
</evidence>
<evidence type="ECO:0000256" key="5">
    <source>
        <dbReference type="ARBA" id="ARBA00016392"/>
    </source>
</evidence>
<dbReference type="InterPro" id="IPR017384">
    <property type="entry name" value="NADH_Ub_cplx-1_asu_su-1"/>
</dbReference>
<dbReference type="AlphaFoldDB" id="A0A452SNP7"/>
<reference evidence="16" key="3">
    <citation type="submission" date="2025-09" db="UniProtKB">
        <authorList>
            <consortium name="Ensembl"/>
        </authorList>
    </citation>
    <scope>IDENTIFICATION</scope>
</reference>
<comment type="function">
    <text evidence="1">Accessory subunit of the mitochondrial membrane respiratory chain NADH dehydrogenase (Complex I), that is believed not to be involved in catalysis. Complex I functions in the transfer of electrons from NADH to the respiratory chain. The immediate electron acceptor for the enzyme is believed to be ubiquinone.</text>
</comment>
<dbReference type="GeneID" id="123795955"/>
<evidence type="ECO:0000313" key="17">
    <source>
        <dbReference type="Proteomes" id="UP000291022"/>
    </source>
</evidence>
<name>A0A452SNP7_URSAM</name>
<evidence type="ECO:0000256" key="10">
    <source>
        <dbReference type="ARBA" id="ARBA00022982"/>
    </source>
</evidence>
<dbReference type="OMA" id="SEHIHRF"/>
<dbReference type="STRING" id="9643.ENSUAMP00000034251"/>
<comment type="subunit">
    <text evidence="4">Complex I is composed of 45 different subunits.</text>
</comment>
<evidence type="ECO:0000256" key="11">
    <source>
        <dbReference type="ARBA" id="ARBA00022989"/>
    </source>
</evidence>
<dbReference type="GeneTree" id="ENSGT00940000165512"/>
<keyword evidence="17" id="KW-1185">Reference proteome</keyword>
<proteinExistence type="inferred from homology"/>
<evidence type="ECO:0000256" key="12">
    <source>
        <dbReference type="ARBA" id="ARBA00023128"/>
    </source>
</evidence>
<accession>A0A452SNP7</accession>
<keyword evidence="6" id="KW-0813">Transport</keyword>
<protein>
    <recommendedName>
        <fullName evidence="5">NADH dehydrogenase [ubiquinone] 1 alpha subcomplex subunit 1</fullName>
    </recommendedName>
    <alternativeName>
        <fullName evidence="15">Complex I-MWFE</fullName>
    </alternativeName>
    <alternativeName>
        <fullName evidence="14">NADH-ubiquinone oxidoreductase MWFE subunit</fullName>
    </alternativeName>
</protein>
<organism evidence="16 17">
    <name type="scientific">Ursus americanus</name>
    <name type="common">American black bear</name>
    <name type="synonym">Euarctos americanus</name>
    <dbReference type="NCBI Taxonomy" id="9643"/>
    <lineage>
        <taxon>Eukaryota</taxon>
        <taxon>Metazoa</taxon>
        <taxon>Chordata</taxon>
        <taxon>Craniata</taxon>
        <taxon>Vertebrata</taxon>
        <taxon>Euteleostomi</taxon>
        <taxon>Mammalia</taxon>
        <taxon>Eutheria</taxon>
        <taxon>Laurasiatheria</taxon>
        <taxon>Carnivora</taxon>
        <taxon>Caniformia</taxon>
        <taxon>Ursidae</taxon>
        <taxon>Ursus</taxon>
    </lineage>
</organism>
<keyword evidence="13" id="KW-0472">Membrane</keyword>
<dbReference type="Pfam" id="PF15879">
    <property type="entry name" value="MWFE"/>
    <property type="match status" value="1"/>
</dbReference>
<evidence type="ECO:0000256" key="4">
    <source>
        <dbReference type="ARBA" id="ARBA00011533"/>
    </source>
</evidence>
<comment type="subcellular location">
    <subcellularLocation>
        <location evidence="2">Mitochondrion inner membrane</location>
        <topology evidence="2">Single-pass membrane protein</topology>
        <orientation evidence="2">Matrix side</orientation>
    </subcellularLocation>
</comment>
<reference evidence="16" key="2">
    <citation type="submission" date="2025-08" db="UniProtKB">
        <authorList>
            <consortium name="Ensembl"/>
        </authorList>
    </citation>
    <scope>IDENTIFICATION</scope>
</reference>
<evidence type="ECO:0000256" key="3">
    <source>
        <dbReference type="ARBA" id="ARBA00009960"/>
    </source>
</evidence>
<keyword evidence="10" id="KW-0249">Electron transport</keyword>
<evidence type="ECO:0000256" key="9">
    <source>
        <dbReference type="ARBA" id="ARBA00022792"/>
    </source>
</evidence>
<evidence type="ECO:0000256" key="7">
    <source>
        <dbReference type="ARBA" id="ARBA00022660"/>
    </source>
</evidence>
<dbReference type="Proteomes" id="UP000291022">
    <property type="component" value="Unassembled WGS sequence"/>
</dbReference>
<evidence type="ECO:0000256" key="1">
    <source>
        <dbReference type="ARBA" id="ARBA00003195"/>
    </source>
</evidence>
<dbReference type="RefSeq" id="XP_045659041.1">
    <property type="nucleotide sequence ID" value="XM_045803085.1"/>
</dbReference>
<reference evidence="17" key="1">
    <citation type="submission" date="2016-06" db="EMBL/GenBank/DDBJ databases">
        <title>De novo assembly and RNA-Seq shows season-dependent expression and editing in black bear kidneys.</title>
        <authorList>
            <person name="Korstanje R."/>
            <person name="Srivastava A."/>
            <person name="Sarsani V.K."/>
            <person name="Sheehan S.M."/>
            <person name="Seger R.L."/>
            <person name="Barter M.E."/>
            <person name="Lindqvist C."/>
            <person name="Brody L.C."/>
            <person name="Mullikin J.C."/>
        </authorList>
    </citation>
    <scope>NUCLEOTIDE SEQUENCE [LARGE SCALE GENOMIC DNA]</scope>
</reference>
<evidence type="ECO:0000256" key="13">
    <source>
        <dbReference type="ARBA" id="ARBA00023136"/>
    </source>
</evidence>
<evidence type="ECO:0000256" key="6">
    <source>
        <dbReference type="ARBA" id="ARBA00022448"/>
    </source>
</evidence>
<evidence type="ECO:0000256" key="2">
    <source>
        <dbReference type="ARBA" id="ARBA00004298"/>
    </source>
</evidence>
<dbReference type="Ensembl" id="ENSUAMT00000038146.1">
    <property type="protein sequence ID" value="ENSUAMP00000034251.1"/>
    <property type="gene ID" value="ENSUAMG00000026088.1"/>
</dbReference>
<gene>
    <name evidence="16" type="primary">LOC123795955</name>
</gene>
<keyword evidence="11" id="KW-1133">Transmembrane helix</keyword>
<keyword evidence="12" id="KW-0496">Mitochondrion</keyword>
<evidence type="ECO:0000256" key="8">
    <source>
        <dbReference type="ARBA" id="ARBA00022692"/>
    </source>
</evidence>
<dbReference type="PANTHER" id="PTHR17098:SF2">
    <property type="entry name" value="NADH DEHYDROGENASE [UBIQUINONE] 1 ALPHA SUBCOMPLEX SUBUNIT 1"/>
    <property type="match status" value="1"/>
</dbReference>
<keyword evidence="8" id="KW-0812">Transmembrane</keyword>
<sequence length="66" mass="7675">MWFEILPGISVTAMCSVISEHIHRFSNGGEDKRVAYYPYHWSLMQRDRCVSGVNRYYVSKGLETSD</sequence>
<evidence type="ECO:0000256" key="15">
    <source>
        <dbReference type="ARBA" id="ARBA00033255"/>
    </source>
</evidence>
<dbReference type="KEGG" id="uar:123795955"/>
<keyword evidence="9" id="KW-0999">Mitochondrion inner membrane</keyword>